<dbReference type="OrthoDB" id="267918at2"/>
<dbReference type="SUPFAM" id="SSF52402">
    <property type="entry name" value="Adenine nucleotide alpha hydrolases-like"/>
    <property type="match status" value="2"/>
</dbReference>
<dbReference type="PANTHER" id="PTHR46268">
    <property type="entry name" value="STRESS RESPONSE PROTEIN NHAX"/>
    <property type="match status" value="1"/>
</dbReference>
<keyword evidence="4" id="KW-1185">Reference proteome</keyword>
<gene>
    <name evidence="3" type="ORF">CIK66_08485</name>
</gene>
<comment type="similarity">
    <text evidence="1">Belongs to the universal stress protein A family.</text>
</comment>
<feature type="domain" description="UspA" evidence="2">
    <location>
        <begin position="24"/>
        <end position="159"/>
    </location>
</feature>
<dbReference type="GeneID" id="95327367"/>
<evidence type="ECO:0000313" key="3">
    <source>
        <dbReference type="EMBL" id="PCC39302.1"/>
    </source>
</evidence>
<dbReference type="EMBL" id="NRGR01000015">
    <property type="protein sequence ID" value="PCC39302.1"/>
    <property type="molecule type" value="Genomic_DNA"/>
</dbReference>
<comment type="caution">
    <text evidence="3">The sequence shown here is derived from an EMBL/GenBank/DDBJ whole genome shotgun (WGS) entry which is preliminary data.</text>
</comment>
<reference evidence="3 4" key="1">
    <citation type="journal article" date="2017" name="Elife">
        <title>Extensive horizontal gene transfer in cheese-associated bacteria.</title>
        <authorList>
            <person name="Bonham K.S."/>
            <person name="Wolfe B.E."/>
            <person name="Dutton R.J."/>
        </authorList>
    </citation>
    <scope>NUCLEOTIDE SEQUENCE [LARGE SCALE GENOMIC DNA]</scope>
    <source>
        <strain evidence="3 4">341_9</strain>
    </source>
</reference>
<feature type="domain" description="UspA" evidence="2">
    <location>
        <begin position="181"/>
        <end position="321"/>
    </location>
</feature>
<proteinExistence type="inferred from homology"/>
<dbReference type="Pfam" id="PF00582">
    <property type="entry name" value="Usp"/>
    <property type="match status" value="2"/>
</dbReference>
<sequence>MHDDDIRTSDPTTPYVPAARPLGVIVGYDGSDQANQALHYGARAAQGLGARLTVVAAYTVPSMIYVNMASMPVVPEDVAALDAAKQLLAEAREQLAGYPGEVELHAEKGDAAGVLVHLSSRAELAVVGARGRGGFVGRLLGSVSSALPAHAHCPTVVVPRQYEEGTGEGADRYAPFQGDAPIVAGVDHSDHSHAAARLAAQAAHNRSAPLLLVTTMQPPEDWGSWYTAMAPDQSVLEQHRERLLADLENFAEDSLRPAFPELTVTCEVELADPTTQLVDHSSRAQLTVVGTRGHGRIASVLLGSVSRTLLQRAEGPVMVVPPLSHGSGEHDPSRPR</sequence>
<protein>
    <submittedName>
        <fullName evidence="3">Universal stress protein UspA</fullName>
    </submittedName>
</protein>
<evidence type="ECO:0000256" key="1">
    <source>
        <dbReference type="ARBA" id="ARBA00008791"/>
    </source>
</evidence>
<dbReference type="InterPro" id="IPR006016">
    <property type="entry name" value="UspA"/>
</dbReference>
<dbReference type="PRINTS" id="PR01438">
    <property type="entry name" value="UNVRSLSTRESS"/>
</dbReference>
<evidence type="ECO:0000259" key="2">
    <source>
        <dbReference type="Pfam" id="PF00582"/>
    </source>
</evidence>
<dbReference type="AlphaFoldDB" id="A0A2A3YHS0"/>
<dbReference type="InterPro" id="IPR014729">
    <property type="entry name" value="Rossmann-like_a/b/a_fold"/>
</dbReference>
<evidence type="ECO:0000313" key="4">
    <source>
        <dbReference type="Proteomes" id="UP000218598"/>
    </source>
</evidence>
<dbReference type="InterPro" id="IPR006015">
    <property type="entry name" value="Universal_stress_UspA"/>
</dbReference>
<organism evidence="3 4">
    <name type="scientific">Brachybacterium alimentarium</name>
    <dbReference type="NCBI Taxonomy" id="47845"/>
    <lineage>
        <taxon>Bacteria</taxon>
        <taxon>Bacillati</taxon>
        <taxon>Actinomycetota</taxon>
        <taxon>Actinomycetes</taxon>
        <taxon>Micrococcales</taxon>
        <taxon>Dermabacteraceae</taxon>
        <taxon>Brachybacterium</taxon>
    </lineage>
</organism>
<name>A0A2A3YHS0_9MICO</name>
<dbReference type="Proteomes" id="UP000218598">
    <property type="component" value="Unassembled WGS sequence"/>
</dbReference>
<dbReference type="RefSeq" id="WP_096164736.1">
    <property type="nucleotide sequence ID" value="NZ_BAAAIQ010000055.1"/>
</dbReference>
<dbReference type="Gene3D" id="3.40.50.620">
    <property type="entry name" value="HUPs"/>
    <property type="match status" value="2"/>
</dbReference>
<accession>A0A2A3YHS0</accession>
<dbReference type="PANTHER" id="PTHR46268:SF6">
    <property type="entry name" value="UNIVERSAL STRESS PROTEIN UP12"/>
    <property type="match status" value="1"/>
</dbReference>